<keyword evidence="4 6" id="KW-1133">Transmembrane helix</keyword>
<feature type="transmembrane region" description="Helical" evidence="6">
    <location>
        <begin position="337"/>
        <end position="361"/>
    </location>
</feature>
<dbReference type="InterPro" id="IPR050833">
    <property type="entry name" value="Poly_Biosynth_Transport"/>
</dbReference>
<organism evidence="7 8">
    <name type="scientific">candidate division WWE3 bacterium RIFCSPLOWO2_12_FULL_36_10</name>
    <dbReference type="NCBI Taxonomy" id="1802630"/>
    <lineage>
        <taxon>Bacteria</taxon>
        <taxon>Katanobacteria</taxon>
    </lineage>
</organism>
<evidence type="ECO:0000313" key="8">
    <source>
        <dbReference type="Proteomes" id="UP000177763"/>
    </source>
</evidence>
<feature type="transmembrane region" description="Helical" evidence="6">
    <location>
        <begin position="97"/>
        <end position="117"/>
    </location>
</feature>
<dbReference type="Proteomes" id="UP000177763">
    <property type="component" value="Unassembled WGS sequence"/>
</dbReference>
<keyword evidence="2" id="KW-1003">Cell membrane</keyword>
<feature type="transmembrane region" description="Helical" evidence="6">
    <location>
        <begin position="129"/>
        <end position="148"/>
    </location>
</feature>
<dbReference type="PANTHER" id="PTHR30250:SF28">
    <property type="entry name" value="POLYSACCHARIDE BIOSYNTHESIS PROTEIN"/>
    <property type="match status" value="1"/>
</dbReference>
<comment type="subcellular location">
    <subcellularLocation>
        <location evidence="1">Cell membrane</location>
        <topology evidence="1">Multi-pass membrane protein</topology>
    </subcellularLocation>
</comment>
<accession>A0A1F4VK97</accession>
<evidence type="ECO:0000256" key="5">
    <source>
        <dbReference type="ARBA" id="ARBA00023136"/>
    </source>
</evidence>
<comment type="caution">
    <text evidence="7">The sequence shown here is derived from an EMBL/GenBank/DDBJ whole genome shotgun (WGS) entry which is preliminary data.</text>
</comment>
<evidence type="ECO:0000313" key="7">
    <source>
        <dbReference type="EMBL" id="OGC57554.1"/>
    </source>
</evidence>
<evidence type="ECO:0000256" key="4">
    <source>
        <dbReference type="ARBA" id="ARBA00022989"/>
    </source>
</evidence>
<name>A0A1F4VK97_UNCKA</name>
<feature type="transmembrane region" description="Helical" evidence="6">
    <location>
        <begin position="160"/>
        <end position="181"/>
    </location>
</feature>
<evidence type="ECO:0000256" key="6">
    <source>
        <dbReference type="SAM" id="Phobius"/>
    </source>
</evidence>
<feature type="transmembrane region" description="Helical" evidence="6">
    <location>
        <begin position="224"/>
        <end position="241"/>
    </location>
</feature>
<feature type="transmembrane region" description="Helical" evidence="6">
    <location>
        <begin position="302"/>
        <end position="325"/>
    </location>
</feature>
<feature type="transmembrane region" description="Helical" evidence="6">
    <location>
        <begin position="393"/>
        <end position="414"/>
    </location>
</feature>
<keyword evidence="3 6" id="KW-0812">Transmembrane</keyword>
<dbReference type="InterPro" id="IPR002797">
    <property type="entry name" value="Polysacc_synth"/>
</dbReference>
<dbReference type="PANTHER" id="PTHR30250">
    <property type="entry name" value="PST FAMILY PREDICTED COLANIC ACID TRANSPORTER"/>
    <property type="match status" value="1"/>
</dbReference>
<dbReference type="EMBL" id="MEVN01000010">
    <property type="protein sequence ID" value="OGC57554.1"/>
    <property type="molecule type" value="Genomic_DNA"/>
</dbReference>
<feature type="transmembrane region" description="Helical" evidence="6">
    <location>
        <begin position="187"/>
        <end position="204"/>
    </location>
</feature>
<evidence type="ECO:0000256" key="3">
    <source>
        <dbReference type="ARBA" id="ARBA00022692"/>
    </source>
</evidence>
<sequence length="429" mass="48206">MDKVKKLLSNVEISGTIVVTAGLLIGAILSYALQYVMGNGKLITLSEYGLFTALLSLSNILTIPYIAFGKSIVMLTSELKAEEKFDILTNLFWKFNLILFFIGILVFILLVFLRSYISVFLNISNSNMIIYFASFIALSLAGLLPAAYLQGLLRFKAFSFFTILSAALRLLFPVILVFLGFGIGGAYLGMGISAVVSFIASLFLLKKNFVAYKKQDLRSYYSKFYSIGFASLLISAGLILLNNLDVVLVKHYFSEVDTGIYSALVTVGKVLLFGTATVGIVMFPIISGLYTKGEDYSKKFNTLFIIQIVLVVFGTAFFYFFPSFITNLLFKNFTASIIYLPRFSIFMGLYVLVEFMILFLLAINKLKVYILLICATFIQSFLIVLFHRNIFQIINVNIIVSLVLFLLILLYHFIYIRPACAGRPAYYRK</sequence>
<reference evidence="7 8" key="1">
    <citation type="journal article" date="2016" name="Nat. Commun.">
        <title>Thousands of microbial genomes shed light on interconnected biogeochemical processes in an aquifer system.</title>
        <authorList>
            <person name="Anantharaman K."/>
            <person name="Brown C.T."/>
            <person name="Hug L.A."/>
            <person name="Sharon I."/>
            <person name="Castelle C.J."/>
            <person name="Probst A.J."/>
            <person name="Thomas B.C."/>
            <person name="Singh A."/>
            <person name="Wilkins M.J."/>
            <person name="Karaoz U."/>
            <person name="Brodie E.L."/>
            <person name="Williams K.H."/>
            <person name="Hubbard S.S."/>
            <person name="Banfield J.F."/>
        </authorList>
    </citation>
    <scope>NUCLEOTIDE SEQUENCE [LARGE SCALE GENOMIC DNA]</scope>
</reference>
<feature type="transmembrane region" description="Helical" evidence="6">
    <location>
        <begin position="12"/>
        <end position="33"/>
    </location>
</feature>
<gene>
    <name evidence="7" type="ORF">A3H26_03265</name>
</gene>
<evidence type="ECO:0008006" key="9">
    <source>
        <dbReference type="Google" id="ProtNLM"/>
    </source>
</evidence>
<feature type="transmembrane region" description="Helical" evidence="6">
    <location>
        <begin position="261"/>
        <end position="290"/>
    </location>
</feature>
<feature type="transmembrane region" description="Helical" evidence="6">
    <location>
        <begin position="53"/>
        <end position="76"/>
    </location>
</feature>
<dbReference type="AlphaFoldDB" id="A0A1F4VK97"/>
<evidence type="ECO:0000256" key="2">
    <source>
        <dbReference type="ARBA" id="ARBA00022475"/>
    </source>
</evidence>
<protein>
    <recommendedName>
        <fullName evidence="9">Polysaccharide biosynthesis protein C-terminal domain-containing protein</fullName>
    </recommendedName>
</protein>
<keyword evidence="5 6" id="KW-0472">Membrane</keyword>
<evidence type="ECO:0000256" key="1">
    <source>
        <dbReference type="ARBA" id="ARBA00004651"/>
    </source>
</evidence>
<dbReference type="STRING" id="1802630.A3H26_03265"/>
<dbReference type="Pfam" id="PF01943">
    <property type="entry name" value="Polysacc_synt"/>
    <property type="match status" value="1"/>
</dbReference>
<dbReference type="GO" id="GO:0005886">
    <property type="term" value="C:plasma membrane"/>
    <property type="evidence" value="ECO:0007669"/>
    <property type="project" value="UniProtKB-SubCell"/>
</dbReference>
<feature type="transmembrane region" description="Helical" evidence="6">
    <location>
        <begin position="368"/>
        <end position="387"/>
    </location>
</feature>
<proteinExistence type="predicted"/>